<dbReference type="PANTHER" id="PTHR43664:SF1">
    <property type="entry name" value="BETA-METHYLMALYL-COA DEHYDRATASE"/>
    <property type="match status" value="1"/>
</dbReference>
<keyword evidence="2" id="KW-1185">Reference proteome</keyword>
<dbReference type="Proteomes" id="UP000542210">
    <property type="component" value="Unassembled WGS sequence"/>
</dbReference>
<accession>A0A7W7G922</accession>
<organism evidence="1 2">
    <name type="scientific">Sphaerisporangium siamense</name>
    <dbReference type="NCBI Taxonomy" id="795645"/>
    <lineage>
        <taxon>Bacteria</taxon>
        <taxon>Bacillati</taxon>
        <taxon>Actinomycetota</taxon>
        <taxon>Actinomycetes</taxon>
        <taxon>Streptosporangiales</taxon>
        <taxon>Streptosporangiaceae</taxon>
        <taxon>Sphaerisporangium</taxon>
    </lineage>
</organism>
<sequence>MAVILREPGIRPVEAAYPLSLGSVSPVCQPRRAMFRTVCVSYRNSSGSRLGKKPTEEEVEMTTESAERVSWPGRYFEDFSVGDMYRHPLGRTVTATDNVWQALLTQNTMPVHFDAHYAAQTEFGRRLVDSTFTLALVTGQSVTDVSQHVMANLGWDKVRLPNPVFEGDTIYSQSEVLSVRESRSRHNVGIVTVRTIGFNQRGEIVIVFERTMMIYRRGHGPDVTAVRPVWDERARRAVPGP</sequence>
<dbReference type="PANTHER" id="PTHR43664">
    <property type="entry name" value="MONOAMINE OXIDASE-RELATED"/>
    <property type="match status" value="1"/>
</dbReference>
<dbReference type="CDD" id="cd03451">
    <property type="entry name" value="FkbR2"/>
    <property type="match status" value="1"/>
</dbReference>
<dbReference type="EMBL" id="JACHND010000001">
    <property type="protein sequence ID" value="MBB4698546.1"/>
    <property type="molecule type" value="Genomic_DNA"/>
</dbReference>
<dbReference type="Gene3D" id="3.10.129.10">
    <property type="entry name" value="Hotdog Thioesterase"/>
    <property type="match status" value="1"/>
</dbReference>
<evidence type="ECO:0000313" key="1">
    <source>
        <dbReference type="EMBL" id="MBB4698546.1"/>
    </source>
</evidence>
<dbReference type="AlphaFoldDB" id="A0A7W7G922"/>
<gene>
    <name evidence="1" type="ORF">BJ982_000090</name>
</gene>
<comment type="caution">
    <text evidence="1">The sequence shown here is derived from an EMBL/GenBank/DDBJ whole genome shotgun (WGS) entry which is preliminary data.</text>
</comment>
<reference evidence="1 2" key="1">
    <citation type="submission" date="2020-08" db="EMBL/GenBank/DDBJ databases">
        <title>Sequencing the genomes of 1000 actinobacteria strains.</title>
        <authorList>
            <person name="Klenk H.-P."/>
        </authorList>
    </citation>
    <scope>NUCLEOTIDE SEQUENCE [LARGE SCALE GENOMIC DNA]</scope>
    <source>
        <strain evidence="1 2">DSM 45784</strain>
    </source>
</reference>
<dbReference type="GO" id="GO:0016829">
    <property type="term" value="F:lyase activity"/>
    <property type="evidence" value="ECO:0007669"/>
    <property type="project" value="InterPro"/>
</dbReference>
<protein>
    <submittedName>
        <fullName evidence="1">Acyl dehydratase</fullName>
    </submittedName>
</protein>
<dbReference type="InterPro" id="IPR029069">
    <property type="entry name" value="HotDog_dom_sf"/>
</dbReference>
<evidence type="ECO:0000313" key="2">
    <source>
        <dbReference type="Proteomes" id="UP000542210"/>
    </source>
</evidence>
<name>A0A7W7G922_9ACTN</name>
<proteinExistence type="predicted"/>
<dbReference type="SUPFAM" id="SSF54637">
    <property type="entry name" value="Thioesterase/thiol ester dehydrase-isomerase"/>
    <property type="match status" value="1"/>
</dbReference>
<dbReference type="InterPro" id="IPR048274">
    <property type="entry name" value="MC_hydratase"/>
</dbReference>
<dbReference type="RefSeq" id="WP_239123030.1">
    <property type="nucleotide sequence ID" value="NZ_BOOV01000014.1"/>
</dbReference>
<dbReference type="Pfam" id="PF19315">
    <property type="entry name" value="MC_hydratase"/>
    <property type="match status" value="1"/>
</dbReference>
<dbReference type="InterPro" id="IPR052342">
    <property type="entry name" value="MCH/BMMD"/>
</dbReference>